<evidence type="ECO:0000313" key="2">
    <source>
        <dbReference type="EMBL" id="KAF7833065.1"/>
    </source>
</evidence>
<keyword evidence="2" id="KW-0548">Nucleotidyltransferase</keyword>
<dbReference type="SUPFAM" id="SSF53098">
    <property type="entry name" value="Ribonuclease H-like"/>
    <property type="match status" value="1"/>
</dbReference>
<gene>
    <name evidence="2" type="ORF">G2W53_015398</name>
</gene>
<dbReference type="InterPro" id="IPR053151">
    <property type="entry name" value="RNase_H-like"/>
</dbReference>
<dbReference type="GO" id="GO:0003676">
    <property type="term" value="F:nucleic acid binding"/>
    <property type="evidence" value="ECO:0007669"/>
    <property type="project" value="InterPro"/>
</dbReference>
<accession>A0A834WVH9</accession>
<dbReference type="GO" id="GO:0004523">
    <property type="term" value="F:RNA-DNA hybrid ribonuclease activity"/>
    <property type="evidence" value="ECO:0007669"/>
    <property type="project" value="InterPro"/>
</dbReference>
<evidence type="ECO:0000313" key="3">
    <source>
        <dbReference type="Proteomes" id="UP000634136"/>
    </source>
</evidence>
<dbReference type="PROSITE" id="PS50879">
    <property type="entry name" value="RNASE_H_1"/>
    <property type="match status" value="1"/>
</dbReference>
<dbReference type="Gene3D" id="3.30.420.10">
    <property type="entry name" value="Ribonuclease H-like superfamily/Ribonuclease H"/>
    <property type="match status" value="1"/>
</dbReference>
<dbReference type="PANTHER" id="PTHR47723:SF19">
    <property type="entry name" value="POLYNUCLEOTIDYL TRANSFERASE, RIBONUCLEASE H-LIKE SUPERFAMILY PROTEIN"/>
    <property type="match status" value="1"/>
</dbReference>
<comment type="caution">
    <text evidence="2">The sequence shown here is derived from an EMBL/GenBank/DDBJ whole genome shotgun (WGS) entry which is preliminary data.</text>
</comment>
<proteinExistence type="predicted"/>
<dbReference type="Proteomes" id="UP000634136">
    <property type="component" value="Unassembled WGS sequence"/>
</dbReference>
<protein>
    <submittedName>
        <fullName evidence="2">Non-LTR retroelement reverse transcriptase</fullName>
    </submittedName>
</protein>
<dbReference type="SUPFAM" id="SSF56219">
    <property type="entry name" value="DNase I-like"/>
    <property type="match status" value="1"/>
</dbReference>
<dbReference type="AlphaFoldDB" id="A0A834WVH9"/>
<reference evidence="2" key="1">
    <citation type="submission" date="2020-09" db="EMBL/GenBank/DDBJ databases">
        <title>Genome-Enabled Discovery of Anthraquinone Biosynthesis in Senna tora.</title>
        <authorList>
            <person name="Kang S.-H."/>
            <person name="Pandey R.P."/>
            <person name="Lee C.-M."/>
            <person name="Sim J.-S."/>
            <person name="Jeong J.-T."/>
            <person name="Choi B.-S."/>
            <person name="Jung M."/>
            <person name="Ginzburg D."/>
            <person name="Zhao K."/>
            <person name="Won S.Y."/>
            <person name="Oh T.-J."/>
            <person name="Yu Y."/>
            <person name="Kim N.-H."/>
            <person name="Lee O.R."/>
            <person name="Lee T.-H."/>
            <person name="Bashyal P."/>
            <person name="Kim T.-S."/>
            <person name="Lee W.-H."/>
            <person name="Kawkins C."/>
            <person name="Kim C.-K."/>
            <person name="Kim J.S."/>
            <person name="Ahn B.O."/>
            <person name="Rhee S.Y."/>
            <person name="Sohng J.K."/>
        </authorList>
    </citation>
    <scope>NUCLEOTIDE SEQUENCE</scope>
    <source>
        <tissue evidence="2">Leaf</tissue>
    </source>
</reference>
<dbReference type="Pfam" id="PF13966">
    <property type="entry name" value="zf-RVT"/>
    <property type="match status" value="1"/>
</dbReference>
<name>A0A834WVH9_9FABA</name>
<dbReference type="CDD" id="cd06222">
    <property type="entry name" value="RNase_H_like"/>
    <property type="match status" value="1"/>
</dbReference>
<dbReference type="PANTHER" id="PTHR47723">
    <property type="entry name" value="OS05G0353850 PROTEIN"/>
    <property type="match status" value="1"/>
</dbReference>
<keyword evidence="3" id="KW-1185">Reference proteome</keyword>
<dbReference type="InterPro" id="IPR005135">
    <property type="entry name" value="Endo/exonuclease/phosphatase"/>
</dbReference>
<keyword evidence="2" id="KW-0695">RNA-directed DNA polymerase</keyword>
<dbReference type="Gene3D" id="3.60.10.10">
    <property type="entry name" value="Endonuclease/exonuclease/phosphatase"/>
    <property type="match status" value="1"/>
</dbReference>
<keyword evidence="2" id="KW-0808">Transferase</keyword>
<dbReference type="InterPro" id="IPR026960">
    <property type="entry name" value="RVT-Znf"/>
</dbReference>
<dbReference type="EMBL" id="JAAIUW010000005">
    <property type="protein sequence ID" value="KAF7833065.1"/>
    <property type="molecule type" value="Genomic_DNA"/>
</dbReference>
<dbReference type="InterPro" id="IPR012337">
    <property type="entry name" value="RNaseH-like_sf"/>
</dbReference>
<dbReference type="InterPro" id="IPR036691">
    <property type="entry name" value="Endo/exonu/phosph_ase_sf"/>
</dbReference>
<dbReference type="InterPro" id="IPR044730">
    <property type="entry name" value="RNase_H-like_dom_plant"/>
</dbReference>
<sequence>MWNEGGSHFRVVQKHDQFIHFQVTELGRCWYFTVVYGSPRAVQRRDLWNNLTIIGASMVDSWCLVGDFNAFLFHHEKTGGSSLGSRPDHHFLELVDRNSLVDLGFAGPSFTWKRGGVMARLDRALANMGWRNEFPEASVLHLPPLKSDHSPILIRLHGEVGRFNTASRLWKGIADSWKHVQEGMIWRVGDGRKARFWTDPWLPNGNTLCSYALGPLSDEDCCRVVADFTTVSGGWDWAKFDFLLPLEICNLIAATVPPSSVIQGDHIAWKHSKEGCFSTKTAYHAITKECTDVNQSFWRLLWKWRGMERIRSFLWLCGHNRLLTNVARKKRGIAGSDACSRCNMAAEDLMHTLRDCNKAKCIWLKLVHPSKWHIFFNASRLSWLSLNLSSNLGYSDNSWDVMFATACWYIWRLRNADVFEDSSSMTADPVLAIKKLTSDSIRAMDRHVVGGRKGVNHVKRFVCWRKPTTGWVKFNVDGAKNEAFDMSACGGVARDDEGRFLIGFMRKIGTGSVLNAELWSILCALEVAWNAGFKKLVIETDCLTAVNIITDSVQRSHPCFAMLSRINAWFMLDWEVEVVHTLREGNEAADALAAKALMEPMGLVTLHDPPPEGSYQGK</sequence>
<evidence type="ECO:0000259" key="1">
    <source>
        <dbReference type="PROSITE" id="PS50879"/>
    </source>
</evidence>
<dbReference type="InterPro" id="IPR002156">
    <property type="entry name" value="RNaseH_domain"/>
</dbReference>
<dbReference type="GO" id="GO:0003964">
    <property type="term" value="F:RNA-directed DNA polymerase activity"/>
    <property type="evidence" value="ECO:0007669"/>
    <property type="project" value="UniProtKB-KW"/>
</dbReference>
<dbReference type="Pfam" id="PF03372">
    <property type="entry name" value="Exo_endo_phos"/>
    <property type="match status" value="1"/>
</dbReference>
<feature type="domain" description="RNase H type-1" evidence="1">
    <location>
        <begin position="468"/>
        <end position="598"/>
    </location>
</feature>
<dbReference type="Pfam" id="PF13456">
    <property type="entry name" value="RVT_3"/>
    <property type="match status" value="1"/>
</dbReference>
<dbReference type="InterPro" id="IPR036397">
    <property type="entry name" value="RNaseH_sf"/>
</dbReference>
<dbReference type="OrthoDB" id="1259237at2759"/>
<organism evidence="2 3">
    <name type="scientific">Senna tora</name>
    <dbReference type="NCBI Taxonomy" id="362788"/>
    <lineage>
        <taxon>Eukaryota</taxon>
        <taxon>Viridiplantae</taxon>
        <taxon>Streptophyta</taxon>
        <taxon>Embryophyta</taxon>
        <taxon>Tracheophyta</taxon>
        <taxon>Spermatophyta</taxon>
        <taxon>Magnoliopsida</taxon>
        <taxon>eudicotyledons</taxon>
        <taxon>Gunneridae</taxon>
        <taxon>Pentapetalae</taxon>
        <taxon>rosids</taxon>
        <taxon>fabids</taxon>
        <taxon>Fabales</taxon>
        <taxon>Fabaceae</taxon>
        <taxon>Caesalpinioideae</taxon>
        <taxon>Cassia clade</taxon>
        <taxon>Senna</taxon>
    </lineage>
</organism>